<feature type="chain" id="PRO_5016948136" description="Pel9A-like right handed beta-helix region domain-containing protein" evidence="9">
    <location>
        <begin position="19"/>
        <end position="658"/>
    </location>
</feature>
<comment type="cofactor">
    <cofactor evidence="1">
        <name>Ca(2+)</name>
        <dbReference type="ChEBI" id="CHEBI:29108"/>
    </cofactor>
</comment>
<evidence type="ECO:0000256" key="7">
    <source>
        <dbReference type="ARBA" id="ARBA00023239"/>
    </source>
</evidence>
<keyword evidence="6" id="KW-0106">Calcium</keyword>
<dbReference type="SMART" id="SM00710">
    <property type="entry name" value="PbH1"/>
    <property type="match status" value="4"/>
</dbReference>
<proteinExistence type="inferred from homology"/>
<keyword evidence="7" id="KW-0456">Lyase</keyword>
<dbReference type="PANTHER" id="PTHR40088:SF1">
    <property type="entry name" value="PECTATE LYASE PEL9"/>
    <property type="match status" value="1"/>
</dbReference>
<dbReference type="GO" id="GO:0016837">
    <property type="term" value="F:carbon-oxygen lyase activity, acting on polysaccharides"/>
    <property type="evidence" value="ECO:0007669"/>
    <property type="project" value="TreeGrafter"/>
</dbReference>
<dbReference type="InterPro" id="IPR026444">
    <property type="entry name" value="Secre_tail"/>
</dbReference>
<comment type="similarity">
    <text evidence="8">Belongs to the polysaccharide lyase 9 family.</text>
</comment>
<feature type="signal peptide" evidence="9">
    <location>
        <begin position="1"/>
        <end position="18"/>
    </location>
</feature>
<dbReference type="InterPro" id="IPR006626">
    <property type="entry name" value="PbH1"/>
</dbReference>
<evidence type="ECO:0000256" key="5">
    <source>
        <dbReference type="ARBA" id="ARBA00022729"/>
    </source>
</evidence>
<name>A0A354M4J1_9BACT</name>
<gene>
    <name evidence="11" type="ORF">DDY73_10555</name>
</gene>
<evidence type="ECO:0000259" key="10">
    <source>
        <dbReference type="Pfam" id="PF22842"/>
    </source>
</evidence>
<dbReference type="PANTHER" id="PTHR40088">
    <property type="entry name" value="PECTATE LYASE (EUROFUNG)"/>
    <property type="match status" value="1"/>
</dbReference>
<dbReference type="GO" id="GO:0005576">
    <property type="term" value="C:extracellular region"/>
    <property type="evidence" value="ECO:0007669"/>
    <property type="project" value="UniProtKB-SubCell"/>
</dbReference>
<keyword evidence="3" id="KW-0964">Secreted</keyword>
<evidence type="ECO:0000256" key="8">
    <source>
        <dbReference type="ARBA" id="ARBA00038263"/>
    </source>
</evidence>
<dbReference type="AlphaFoldDB" id="A0A354M4J1"/>
<dbReference type="InterPro" id="IPR052052">
    <property type="entry name" value="Polysaccharide_Lyase_9"/>
</dbReference>
<dbReference type="InterPro" id="IPR011050">
    <property type="entry name" value="Pectin_lyase_fold/virulence"/>
</dbReference>
<keyword evidence="5 9" id="KW-0732">Signal</keyword>
<dbReference type="SUPFAM" id="SSF51126">
    <property type="entry name" value="Pectin lyase-like"/>
    <property type="match status" value="1"/>
</dbReference>
<evidence type="ECO:0000256" key="3">
    <source>
        <dbReference type="ARBA" id="ARBA00022525"/>
    </source>
</evidence>
<reference evidence="11 12" key="1">
    <citation type="journal article" date="2018" name="Nat. Biotechnol.">
        <title>A standardized bacterial taxonomy based on genome phylogeny substantially revises the tree of life.</title>
        <authorList>
            <person name="Parks D.H."/>
            <person name="Chuvochina M."/>
            <person name="Waite D.W."/>
            <person name="Rinke C."/>
            <person name="Skarshewski A."/>
            <person name="Chaumeil P.A."/>
            <person name="Hugenholtz P."/>
        </authorList>
    </citation>
    <scope>NUCLEOTIDE SEQUENCE [LARGE SCALE GENOMIC DNA]</scope>
    <source>
        <strain evidence="11">UBA11482</strain>
    </source>
</reference>
<accession>A0A354M4J1</accession>
<feature type="domain" description="Pel9A-like right handed beta-helix region" evidence="10">
    <location>
        <begin position="18"/>
        <end position="301"/>
    </location>
</feature>
<keyword evidence="4" id="KW-0479">Metal-binding</keyword>
<evidence type="ECO:0000256" key="9">
    <source>
        <dbReference type="SAM" id="SignalP"/>
    </source>
</evidence>
<dbReference type="GO" id="GO:0046872">
    <property type="term" value="F:metal ion binding"/>
    <property type="evidence" value="ECO:0007669"/>
    <property type="project" value="UniProtKB-KW"/>
</dbReference>
<dbReference type="NCBIfam" id="TIGR04183">
    <property type="entry name" value="Por_Secre_tail"/>
    <property type="match status" value="1"/>
</dbReference>
<dbReference type="Proteomes" id="UP000262954">
    <property type="component" value="Unassembled WGS sequence"/>
</dbReference>
<dbReference type="RefSeq" id="WP_270214344.1">
    <property type="nucleotide sequence ID" value="NZ_JAQDEG010000027.1"/>
</dbReference>
<dbReference type="InterPro" id="IPR012334">
    <property type="entry name" value="Pectin_lyas_fold"/>
</dbReference>
<evidence type="ECO:0000256" key="4">
    <source>
        <dbReference type="ARBA" id="ARBA00022723"/>
    </source>
</evidence>
<comment type="subcellular location">
    <subcellularLocation>
        <location evidence="2">Secreted</location>
    </subcellularLocation>
</comment>
<organism evidence="11 12">
    <name type="scientific">Coprobacter fastidiosus</name>
    <dbReference type="NCBI Taxonomy" id="1099853"/>
    <lineage>
        <taxon>Bacteria</taxon>
        <taxon>Pseudomonadati</taxon>
        <taxon>Bacteroidota</taxon>
        <taxon>Bacteroidia</taxon>
        <taxon>Bacteroidales</taxon>
        <taxon>Barnesiellaceae</taxon>
        <taxon>Coprobacter</taxon>
    </lineage>
</organism>
<dbReference type="InterPro" id="IPR053868">
    <property type="entry name" value="Pel9A-like_beta_helix"/>
</dbReference>
<sequence length="658" mass="71131">MRKILFLAFQFLILHVSATTYYVSTNGKPEGDGSKENPYNITTAVKKANPGDVIYLAGGTYSLSETVKISRNGTTSSPIKMQPEPGTGRPVLDFSGQPRFDSNARGIQLSGDYWHITGLDIIKAGDNGLYIDGGNYNTIEFCRFSENGDTGLQIGGGATYNLILNCDSYYNADKNMGNADGFACKTSAGTGNIFRYCRAWMNSDDGYDGYLKDSNDITTTYEGCYAFMNGILQDGTAAGDGNGFKMGGCDADALRSHNAILKNCVAAKNKKNGFDRNSNIGSMTLYNCTSYANEGNDYIFVAAKEKQQDLAEGKKITIKNCISVSNTTPNISCRTDQIDMSHNTWDENLNCNTDDFVSLNINQYLADRDENGNLPDFTCLHLKSTSSLIDKGIVITGISYNGNAPDLGAYEYQPGDIDIDPSDPLEDYTVNFSTIPGIFSAETVTGGTTGTQHGITIGGTGSKSGSFIPSQAANAPGSSGAVKLDGNGSYVQFPKQPKVKQVICHVAASGININPRSLSLQSSIDGINFSDVPGGLLEVTNDATGKTICIDFDGTKDLFFRLISKSSGWNIYDFIVKPDNTTTGVPETEVTDITNIHLTGNILYLPENKSVTIYNISGKLCFQNKNTTTIDFSTQNRGYYIVRVKDMKGNIIIAKIMY</sequence>
<evidence type="ECO:0000256" key="2">
    <source>
        <dbReference type="ARBA" id="ARBA00004613"/>
    </source>
</evidence>
<evidence type="ECO:0000256" key="1">
    <source>
        <dbReference type="ARBA" id="ARBA00001913"/>
    </source>
</evidence>
<protein>
    <recommendedName>
        <fullName evidence="10">Pel9A-like right handed beta-helix region domain-containing protein</fullName>
    </recommendedName>
</protein>
<comment type="caution">
    <text evidence="11">The sequence shown here is derived from an EMBL/GenBank/DDBJ whole genome shotgun (WGS) entry which is preliminary data.</text>
</comment>
<dbReference type="Gene3D" id="2.160.20.10">
    <property type="entry name" value="Single-stranded right-handed beta-helix, Pectin lyase-like"/>
    <property type="match status" value="1"/>
</dbReference>
<dbReference type="Pfam" id="PF22842">
    <property type="entry name" value="Pel9A-like_beta_helix"/>
    <property type="match status" value="1"/>
</dbReference>
<evidence type="ECO:0000313" key="11">
    <source>
        <dbReference type="EMBL" id="HBJ09430.1"/>
    </source>
</evidence>
<evidence type="ECO:0000313" key="12">
    <source>
        <dbReference type="Proteomes" id="UP000262954"/>
    </source>
</evidence>
<dbReference type="EMBL" id="DNWC01000139">
    <property type="protein sequence ID" value="HBJ09430.1"/>
    <property type="molecule type" value="Genomic_DNA"/>
</dbReference>
<evidence type="ECO:0000256" key="6">
    <source>
        <dbReference type="ARBA" id="ARBA00022837"/>
    </source>
</evidence>